<feature type="transmembrane region" description="Helical" evidence="4">
    <location>
        <begin position="137"/>
        <end position="158"/>
    </location>
</feature>
<gene>
    <name evidence="6" type="ORF">WM40_11810</name>
</gene>
<feature type="transmembrane region" description="Helical" evidence="4">
    <location>
        <begin position="354"/>
        <end position="377"/>
    </location>
</feature>
<dbReference type="InterPro" id="IPR036259">
    <property type="entry name" value="MFS_trans_sf"/>
</dbReference>
<keyword evidence="1 4" id="KW-0812">Transmembrane</keyword>
<dbReference type="PANTHER" id="PTHR11360">
    <property type="entry name" value="MONOCARBOXYLATE TRANSPORTER"/>
    <property type="match status" value="1"/>
</dbReference>
<reference evidence="6 7" key="1">
    <citation type="submission" date="2015-03" db="EMBL/GenBank/DDBJ databases">
        <title>Draft Genome Sequence of Burkholderia andropogonis type strain ICMP2807, isolated from Sorghum bicolor.</title>
        <authorList>
            <person name="Lopes-Santos L."/>
            <person name="Castro D.B."/>
            <person name="Ottoboni L.M."/>
            <person name="Park D."/>
            <person name="Weirc B.S."/>
            <person name="Destefano S.A."/>
        </authorList>
    </citation>
    <scope>NUCLEOTIDE SEQUENCE [LARGE SCALE GENOMIC DNA]</scope>
    <source>
        <strain evidence="6 7">ICMP2807</strain>
    </source>
</reference>
<feature type="transmembrane region" description="Helical" evidence="4">
    <location>
        <begin position="47"/>
        <end position="67"/>
    </location>
</feature>
<name>A0A0F5K007_9BURK</name>
<dbReference type="PATRIC" id="fig|28092.6.peg.2777"/>
<dbReference type="PANTHER" id="PTHR11360:SF284">
    <property type="entry name" value="EG:103B4.3 PROTEIN-RELATED"/>
    <property type="match status" value="1"/>
</dbReference>
<organism evidence="6 7">
    <name type="scientific">Robbsia andropogonis</name>
    <dbReference type="NCBI Taxonomy" id="28092"/>
    <lineage>
        <taxon>Bacteria</taxon>
        <taxon>Pseudomonadati</taxon>
        <taxon>Pseudomonadota</taxon>
        <taxon>Betaproteobacteria</taxon>
        <taxon>Burkholderiales</taxon>
        <taxon>Burkholderiaceae</taxon>
        <taxon>Robbsia</taxon>
    </lineage>
</organism>
<dbReference type="EMBL" id="LAQU01000010">
    <property type="protein sequence ID" value="KKB63466.1"/>
    <property type="molecule type" value="Genomic_DNA"/>
</dbReference>
<dbReference type="GO" id="GO:0022857">
    <property type="term" value="F:transmembrane transporter activity"/>
    <property type="evidence" value="ECO:0007669"/>
    <property type="project" value="InterPro"/>
</dbReference>
<comment type="caution">
    <text evidence="6">The sequence shown here is derived from an EMBL/GenBank/DDBJ whole genome shotgun (WGS) entry which is preliminary data.</text>
</comment>
<feature type="transmembrane region" description="Helical" evidence="4">
    <location>
        <begin position="320"/>
        <end position="342"/>
    </location>
</feature>
<keyword evidence="7" id="KW-1185">Reference proteome</keyword>
<dbReference type="STRING" id="28092.WM40_11810"/>
<sequence>MLQHDTRYRWRLLCALWIIIVCAVALPSVGASVVNTHMAEALHFDRTVIGVGFGLFVLTMGVPGPIVAAAIRRFGVKRVLLAGCSLLAVGSFVMATSVTRSWQFPLAFGLVVGAGCACAGVLPAQASVARWFPDKRALAASIVLSAIDIGGMVAPPALDKLIALNGGDWRAGWFAMTATALIALIITTLVIRPDGAREADPLATGVHDMPVPLRDDEAEWTFRGALRTRAYWMIMIFTCVAGFDWMLMMAHGVIHLHDSGYSSSASAFAVALMVAASLTGNVLAGVLGDRISARYIGAAAMFLLTIGLGAAMHPHGDAGLWYFAVPVGLGYGASQVCLMALLAKYFGARAFPQVFGLMLAVGTASAALLVGAGGAVFDKTGSYSPVFVLCIALSVLATIAVGLAAQPEPKRQV</sequence>
<evidence type="ECO:0000313" key="7">
    <source>
        <dbReference type="Proteomes" id="UP000033618"/>
    </source>
</evidence>
<evidence type="ECO:0000259" key="5">
    <source>
        <dbReference type="PROSITE" id="PS50850"/>
    </source>
</evidence>
<evidence type="ECO:0000256" key="3">
    <source>
        <dbReference type="ARBA" id="ARBA00023136"/>
    </source>
</evidence>
<evidence type="ECO:0000256" key="4">
    <source>
        <dbReference type="SAM" id="Phobius"/>
    </source>
</evidence>
<feature type="transmembrane region" description="Helical" evidence="4">
    <location>
        <begin position="230"/>
        <end position="254"/>
    </location>
</feature>
<evidence type="ECO:0000256" key="2">
    <source>
        <dbReference type="ARBA" id="ARBA00022989"/>
    </source>
</evidence>
<feature type="transmembrane region" description="Helical" evidence="4">
    <location>
        <begin position="266"/>
        <end position="288"/>
    </location>
</feature>
<evidence type="ECO:0000256" key="1">
    <source>
        <dbReference type="ARBA" id="ARBA00022692"/>
    </source>
</evidence>
<dbReference type="InterPro" id="IPR011701">
    <property type="entry name" value="MFS"/>
</dbReference>
<feature type="transmembrane region" description="Helical" evidence="4">
    <location>
        <begin position="170"/>
        <end position="191"/>
    </location>
</feature>
<feature type="transmembrane region" description="Helical" evidence="4">
    <location>
        <begin position="295"/>
        <end position="314"/>
    </location>
</feature>
<keyword evidence="3 4" id="KW-0472">Membrane</keyword>
<feature type="domain" description="Major facilitator superfamily (MFS) profile" evidence="5">
    <location>
        <begin position="1"/>
        <end position="409"/>
    </location>
</feature>
<proteinExistence type="predicted"/>
<dbReference type="Gene3D" id="1.20.1250.20">
    <property type="entry name" value="MFS general substrate transporter like domains"/>
    <property type="match status" value="2"/>
</dbReference>
<dbReference type="Proteomes" id="UP000033618">
    <property type="component" value="Unassembled WGS sequence"/>
</dbReference>
<dbReference type="InterPro" id="IPR020846">
    <property type="entry name" value="MFS_dom"/>
</dbReference>
<accession>A0A0F5K007</accession>
<feature type="transmembrane region" description="Helical" evidence="4">
    <location>
        <begin position="383"/>
        <end position="405"/>
    </location>
</feature>
<dbReference type="PROSITE" id="PS50850">
    <property type="entry name" value="MFS"/>
    <property type="match status" value="1"/>
</dbReference>
<dbReference type="InterPro" id="IPR050327">
    <property type="entry name" value="Proton-linked_MCT"/>
</dbReference>
<feature type="transmembrane region" description="Helical" evidence="4">
    <location>
        <begin position="104"/>
        <end position="125"/>
    </location>
</feature>
<evidence type="ECO:0000313" key="6">
    <source>
        <dbReference type="EMBL" id="KKB63466.1"/>
    </source>
</evidence>
<feature type="transmembrane region" description="Helical" evidence="4">
    <location>
        <begin position="79"/>
        <end position="98"/>
    </location>
</feature>
<dbReference type="Pfam" id="PF07690">
    <property type="entry name" value="MFS_1"/>
    <property type="match status" value="1"/>
</dbReference>
<dbReference type="AlphaFoldDB" id="A0A0F5K007"/>
<dbReference type="SUPFAM" id="SSF103473">
    <property type="entry name" value="MFS general substrate transporter"/>
    <property type="match status" value="1"/>
</dbReference>
<keyword evidence="2 4" id="KW-1133">Transmembrane helix</keyword>
<protein>
    <recommendedName>
        <fullName evidence="5">Major facilitator superfamily (MFS) profile domain-containing protein</fullName>
    </recommendedName>
</protein>